<dbReference type="AlphaFoldDB" id="A0A6V8PR65"/>
<proteinExistence type="predicted"/>
<reference evidence="1 2" key="1">
    <citation type="journal article" date="2020" name="Front. Microbiol.">
        <title>Single-cell genomics of novel Actinobacteria with the Wood-Ljungdahl pathway discovered in a serpentinizing system.</title>
        <authorList>
            <person name="Merino N."/>
            <person name="Kawai M."/>
            <person name="Boyd E.S."/>
            <person name="Colman D.R."/>
            <person name="McGlynn S.E."/>
            <person name="Nealson K.H."/>
            <person name="Kurokawa K."/>
            <person name="Hongoh Y."/>
        </authorList>
    </citation>
    <scope>NUCLEOTIDE SEQUENCE [LARGE SCALE GENOMIC DNA]</scope>
    <source>
        <strain evidence="1 2">S42</strain>
    </source>
</reference>
<evidence type="ECO:0000313" key="2">
    <source>
        <dbReference type="Proteomes" id="UP000568877"/>
    </source>
</evidence>
<dbReference type="EMBL" id="BLSA01000537">
    <property type="protein sequence ID" value="GFP33526.1"/>
    <property type="molecule type" value="Genomic_DNA"/>
</dbReference>
<dbReference type="Proteomes" id="UP000568877">
    <property type="component" value="Unassembled WGS sequence"/>
</dbReference>
<name>A0A6V8PR65_9ACTN</name>
<comment type="caution">
    <text evidence="1">The sequence shown here is derived from an EMBL/GenBank/DDBJ whole genome shotgun (WGS) entry which is preliminary data.</text>
</comment>
<feature type="non-terminal residue" evidence="1">
    <location>
        <position position="1"/>
    </location>
</feature>
<gene>
    <name evidence="1" type="ORF">HKBW3S42_01863</name>
</gene>
<protein>
    <submittedName>
        <fullName evidence="1">Uncharacterized protein</fullName>
    </submittedName>
</protein>
<organism evidence="1 2">
    <name type="scientific">Candidatus Hakubella thermalkaliphila</name>
    <dbReference type="NCBI Taxonomy" id="2754717"/>
    <lineage>
        <taxon>Bacteria</taxon>
        <taxon>Bacillati</taxon>
        <taxon>Actinomycetota</taxon>
        <taxon>Actinomycetota incertae sedis</taxon>
        <taxon>Candidatus Hakubellales</taxon>
        <taxon>Candidatus Hakubellaceae</taxon>
        <taxon>Candidatus Hakubella</taxon>
    </lineage>
</organism>
<sequence length="88" mass="9359">GGDGVACKEFKAEKTGLYKISAVSGKDKDSGILLSLKKGAGIVFIDIEGSMFAPMSGKPRKDSQKVIKAIAKRFPVVYLQAGILDIRT</sequence>
<evidence type="ECO:0000313" key="1">
    <source>
        <dbReference type="EMBL" id="GFP33526.1"/>
    </source>
</evidence>
<accession>A0A6V8PR65</accession>